<accession>A0AAD5RI95</accession>
<evidence type="ECO:0000313" key="3">
    <source>
        <dbReference type="Proteomes" id="UP001201980"/>
    </source>
</evidence>
<sequence>MALRWIHQLRPEISTPELQSPLICTIIPETKDKGGLRDATFDVLHSKYAKVGDKADSGIQITNTNDSSTKDNNGKKSGGILTSRFGHPKFTFDSDSEEGVGTSKDTDREADENEGEMTGKTVTILVKAVEDPVESDEPNAVAMLAVIGTAVTTSSKVVYLNEIDVGYTAIMAKHAPTSTGDFPQDRGDNPFLNALPWNSAVTFSGYAGSTSTGTTGWHSTESCDEDYREETMGSTRRSWNTSSSTVWGTGASTGIDTSYSTISIPLSTGKGKSSAYIPMGTGYSDGDDCDEGEEYQAYSSIEQRTPPVSILLPLPPHSQTQFPPRKTKTVTLKKVSSAQRKEIPGMIPACWEPTSSAAILPPPRVPSQAAPLDEAAWLPGGRAVSRILPGRRERRRRALRYYWRGRKPEMWRRGRGGASWEVSGSTGDAVAPLEYLPAGEEEEEDGVLAIRDSAGEVVGGAKGSMKV</sequence>
<proteinExistence type="predicted"/>
<organism evidence="2 3">
    <name type="scientific">Zalerion maritima</name>
    <dbReference type="NCBI Taxonomy" id="339359"/>
    <lineage>
        <taxon>Eukaryota</taxon>
        <taxon>Fungi</taxon>
        <taxon>Dikarya</taxon>
        <taxon>Ascomycota</taxon>
        <taxon>Pezizomycotina</taxon>
        <taxon>Sordariomycetes</taxon>
        <taxon>Lulworthiomycetidae</taxon>
        <taxon>Lulworthiales</taxon>
        <taxon>Lulworthiaceae</taxon>
        <taxon>Zalerion</taxon>
    </lineage>
</organism>
<name>A0AAD5RI95_9PEZI</name>
<keyword evidence="3" id="KW-1185">Reference proteome</keyword>
<protein>
    <submittedName>
        <fullName evidence="2">Uncharacterized protein</fullName>
    </submittedName>
</protein>
<dbReference type="Proteomes" id="UP001201980">
    <property type="component" value="Unassembled WGS sequence"/>
</dbReference>
<evidence type="ECO:0000313" key="2">
    <source>
        <dbReference type="EMBL" id="KAJ2894074.1"/>
    </source>
</evidence>
<reference evidence="2" key="1">
    <citation type="submission" date="2022-07" db="EMBL/GenBank/DDBJ databases">
        <title>Draft genome sequence of Zalerion maritima ATCC 34329, a (micro)plastics degrading marine fungus.</title>
        <authorList>
            <person name="Paco A."/>
            <person name="Goncalves M.F.M."/>
            <person name="Rocha-Santos T.A.P."/>
            <person name="Alves A."/>
        </authorList>
    </citation>
    <scope>NUCLEOTIDE SEQUENCE</scope>
    <source>
        <strain evidence="2">ATCC 34329</strain>
    </source>
</reference>
<comment type="caution">
    <text evidence="2">The sequence shown here is derived from an EMBL/GenBank/DDBJ whole genome shotgun (WGS) entry which is preliminary data.</text>
</comment>
<dbReference type="EMBL" id="JAKWBI020000533">
    <property type="protein sequence ID" value="KAJ2894074.1"/>
    <property type="molecule type" value="Genomic_DNA"/>
</dbReference>
<evidence type="ECO:0000256" key="1">
    <source>
        <dbReference type="SAM" id="MobiDB-lite"/>
    </source>
</evidence>
<gene>
    <name evidence="2" type="ORF">MKZ38_007953</name>
</gene>
<dbReference type="AlphaFoldDB" id="A0AAD5RI95"/>
<feature type="region of interest" description="Disordered" evidence="1">
    <location>
        <begin position="58"/>
        <end position="121"/>
    </location>
</feature>